<feature type="domain" description="Resolvase/invertase-type recombinase catalytic" evidence="7">
    <location>
        <begin position="2"/>
        <end position="150"/>
    </location>
</feature>
<keyword evidence="3" id="KW-0233">DNA recombination</keyword>
<evidence type="ECO:0000256" key="2">
    <source>
        <dbReference type="ARBA" id="ARBA00023125"/>
    </source>
</evidence>
<keyword evidence="10" id="KW-1185">Reference proteome</keyword>
<dbReference type="InterPro" id="IPR036162">
    <property type="entry name" value="Resolvase-like_N_sf"/>
</dbReference>
<dbReference type="RefSeq" id="WP_155474788.1">
    <property type="nucleotide sequence ID" value="NZ_WNKU01000001.1"/>
</dbReference>
<organism evidence="9 10">
    <name type="scientific">Heliobacterium mobile</name>
    <name type="common">Heliobacillus mobilis</name>
    <dbReference type="NCBI Taxonomy" id="28064"/>
    <lineage>
        <taxon>Bacteria</taxon>
        <taxon>Bacillati</taxon>
        <taxon>Bacillota</taxon>
        <taxon>Clostridia</taxon>
        <taxon>Eubacteriales</taxon>
        <taxon>Heliobacteriaceae</taxon>
        <taxon>Heliobacterium</taxon>
    </lineage>
</organism>
<evidence type="ECO:0000259" key="7">
    <source>
        <dbReference type="PROSITE" id="PS51736"/>
    </source>
</evidence>
<protein>
    <submittedName>
        <fullName evidence="9">Recombinase family protein</fullName>
    </submittedName>
</protein>
<dbReference type="Pfam" id="PF00239">
    <property type="entry name" value="Resolvase"/>
    <property type="match status" value="1"/>
</dbReference>
<proteinExistence type="predicted"/>
<gene>
    <name evidence="9" type="ORF">GJ688_01775</name>
</gene>
<dbReference type="InterPro" id="IPR038109">
    <property type="entry name" value="DNA_bind_recomb_sf"/>
</dbReference>
<evidence type="ECO:0000256" key="1">
    <source>
        <dbReference type="ARBA" id="ARBA00022908"/>
    </source>
</evidence>
<dbReference type="InterPro" id="IPR050639">
    <property type="entry name" value="SSR_resolvase"/>
</dbReference>
<dbReference type="AlphaFoldDB" id="A0A6I3SFB3"/>
<feature type="domain" description="Recombinase" evidence="8">
    <location>
        <begin position="158"/>
        <end position="293"/>
    </location>
</feature>
<dbReference type="PANTHER" id="PTHR30461:SF23">
    <property type="entry name" value="DNA RECOMBINASE-RELATED"/>
    <property type="match status" value="1"/>
</dbReference>
<dbReference type="InterPro" id="IPR006119">
    <property type="entry name" value="Resolv_N"/>
</dbReference>
<evidence type="ECO:0000256" key="6">
    <source>
        <dbReference type="SAM" id="Coils"/>
    </source>
</evidence>
<dbReference type="GO" id="GO:0003677">
    <property type="term" value="F:DNA binding"/>
    <property type="evidence" value="ECO:0007669"/>
    <property type="project" value="UniProtKB-KW"/>
</dbReference>
<dbReference type="InterPro" id="IPR011109">
    <property type="entry name" value="DNA_bind_recombinase_dom"/>
</dbReference>
<dbReference type="SMART" id="SM00857">
    <property type="entry name" value="Resolvase"/>
    <property type="match status" value="1"/>
</dbReference>
<evidence type="ECO:0000256" key="4">
    <source>
        <dbReference type="PIRSR" id="PIRSR606118-50"/>
    </source>
</evidence>
<evidence type="ECO:0000259" key="8">
    <source>
        <dbReference type="PROSITE" id="PS51737"/>
    </source>
</evidence>
<accession>A0A6I3SFB3</accession>
<dbReference type="InterPro" id="IPR025827">
    <property type="entry name" value="Zn_ribbon_recom_dom"/>
</dbReference>
<evidence type="ECO:0000256" key="3">
    <source>
        <dbReference type="ARBA" id="ARBA00023172"/>
    </source>
</evidence>
<dbReference type="Gene3D" id="3.40.50.1390">
    <property type="entry name" value="Resolvase, N-terminal catalytic domain"/>
    <property type="match status" value="1"/>
</dbReference>
<dbReference type="GO" id="GO:0015074">
    <property type="term" value="P:DNA integration"/>
    <property type="evidence" value="ECO:0007669"/>
    <property type="project" value="UniProtKB-KW"/>
</dbReference>
<dbReference type="OrthoDB" id="9781670at2"/>
<dbReference type="PROSITE" id="PS00397">
    <property type="entry name" value="RECOMBINASES_1"/>
    <property type="match status" value="1"/>
</dbReference>
<dbReference type="SUPFAM" id="SSF53041">
    <property type="entry name" value="Resolvase-like"/>
    <property type="match status" value="1"/>
</dbReference>
<evidence type="ECO:0000256" key="5">
    <source>
        <dbReference type="PROSITE-ProRule" id="PRU10137"/>
    </source>
</evidence>
<keyword evidence="2" id="KW-0238">DNA-binding</keyword>
<dbReference type="EMBL" id="WNKU01000001">
    <property type="protein sequence ID" value="MTV47710.1"/>
    <property type="molecule type" value="Genomic_DNA"/>
</dbReference>
<dbReference type="Gene3D" id="3.90.1750.20">
    <property type="entry name" value="Putative Large Serine Recombinase, Chain B, Domain 2"/>
    <property type="match status" value="1"/>
</dbReference>
<name>A0A6I3SFB3_HELMO</name>
<dbReference type="CDD" id="cd03768">
    <property type="entry name" value="SR_ResInv"/>
    <property type="match status" value="1"/>
</dbReference>
<evidence type="ECO:0000313" key="9">
    <source>
        <dbReference type="EMBL" id="MTV47710.1"/>
    </source>
</evidence>
<dbReference type="PROSITE" id="PS51736">
    <property type="entry name" value="RECOMBINASES_3"/>
    <property type="match status" value="1"/>
</dbReference>
<dbReference type="InterPro" id="IPR006118">
    <property type="entry name" value="Recombinase_CS"/>
</dbReference>
<reference evidence="9 10" key="1">
    <citation type="submission" date="2019-11" db="EMBL/GenBank/DDBJ databases">
        <title>Whole-genome sequence of a the green, strictly anaerobic photosynthetic bacterium Heliobacillus mobilis DSM 6151.</title>
        <authorList>
            <person name="Kyndt J.A."/>
            <person name="Meyer T.E."/>
        </authorList>
    </citation>
    <scope>NUCLEOTIDE SEQUENCE [LARGE SCALE GENOMIC DNA]</scope>
    <source>
        <strain evidence="9 10">DSM 6151</strain>
    </source>
</reference>
<dbReference type="Pfam" id="PF13408">
    <property type="entry name" value="Zn_ribbon_recom"/>
    <property type="match status" value="1"/>
</dbReference>
<sequence>MRVAIYCRVSTDDQADRGTVQNQIEFANKYCDLHQHTITKWYIDDGISGTIPLEQRPEGAKLVEDLREKQFDILLVYKLDRLGRSARIILNAVYDLEQAGVVVKSMTEPFDTGDPSGRFLLTILAGVADLERDTIVTRLWHGANRAAREGRWLGGIVAYGYRVVDGYLEVNKDPLPGHDMSEADVIRMMYHLIGTQGLSTIKVADYLNALRIPTSYTKDGRMVTSGKRKVATTGQWTPGRVRNMIVNTTYKGVHQYGKRTKKDREIITRKVPSIVTEELWEAAQKAMQNNFIEAFRSRKREYLLRGLIKCSICGLNYCGGAFKGPGGALKPYYVCNGKTTYRGKFNGKCPSKNLPAVDIEEQVWNECVRFINDPDSALSEISTTMENRKSEKANYISERTAIEQAISTKETEKQPILDLFRRNIISAADVEQQFTKITQETERLRQRLKELDKLITAEDTMFSKFDTAEALLLSLREKLKNADTFEARREIVKTIVDRVEVKTETKNNRPQATVTTQFIFSRVTPCTDKGY</sequence>
<feature type="coiled-coil region" evidence="6">
    <location>
        <begin position="427"/>
        <end position="454"/>
    </location>
</feature>
<dbReference type="GO" id="GO:0000150">
    <property type="term" value="F:DNA strand exchange activity"/>
    <property type="evidence" value="ECO:0007669"/>
    <property type="project" value="InterPro"/>
</dbReference>
<comment type="caution">
    <text evidence="9">The sequence shown here is derived from an EMBL/GenBank/DDBJ whole genome shotgun (WGS) entry which is preliminary data.</text>
</comment>
<dbReference type="PANTHER" id="PTHR30461">
    <property type="entry name" value="DNA-INVERTASE FROM LAMBDOID PROPHAGE"/>
    <property type="match status" value="1"/>
</dbReference>
<keyword evidence="6" id="KW-0175">Coiled coil</keyword>
<keyword evidence="1" id="KW-0229">DNA integration</keyword>
<dbReference type="PROSITE" id="PS51737">
    <property type="entry name" value="RECOMBINASE_DNA_BIND"/>
    <property type="match status" value="1"/>
</dbReference>
<dbReference type="Proteomes" id="UP000430670">
    <property type="component" value="Unassembled WGS sequence"/>
</dbReference>
<feature type="active site" description="O-(5'-phospho-DNA)-serine intermediate" evidence="4 5">
    <location>
        <position position="10"/>
    </location>
</feature>
<dbReference type="Pfam" id="PF07508">
    <property type="entry name" value="Recombinase"/>
    <property type="match status" value="1"/>
</dbReference>
<evidence type="ECO:0000313" key="10">
    <source>
        <dbReference type="Proteomes" id="UP000430670"/>
    </source>
</evidence>